<dbReference type="Gene3D" id="3.40.50.1820">
    <property type="entry name" value="alpha/beta hydrolase"/>
    <property type="match status" value="1"/>
</dbReference>
<dbReference type="PIRSF" id="PIRSF029171">
    <property type="entry name" value="Esterase_LipA"/>
    <property type="match status" value="1"/>
</dbReference>
<dbReference type="Proteomes" id="UP000707731">
    <property type="component" value="Unassembled WGS sequence"/>
</dbReference>
<proteinExistence type="predicted"/>
<evidence type="ECO:0000313" key="1">
    <source>
        <dbReference type="EMBL" id="MBF6353235.1"/>
    </source>
</evidence>
<gene>
    <name evidence="1" type="ORF">IU449_01500</name>
</gene>
<dbReference type="InterPro" id="IPR005152">
    <property type="entry name" value="Lipase_secreted"/>
</dbReference>
<dbReference type="InterPro" id="IPR029058">
    <property type="entry name" value="AB_hydrolase_fold"/>
</dbReference>
<reference evidence="1 2" key="1">
    <citation type="submission" date="2020-10" db="EMBL/GenBank/DDBJ databases">
        <title>Identification of Nocardia species via Next-generation sequencing and recognition of intraspecies genetic diversity.</title>
        <authorList>
            <person name="Li P."/>
            <person name="Li P."/>
            <person name="Lu B."/>
        </authorList>
    </citation>
    <scope>NUCLEOTIDE SEQUENCE [LARGE SCALE GENOMIC DNA]</scope>
    <source>
        <strain evidence="1 2">BJ06-0143</strain>
    </source>
</reference>
<organism evidence="1 2">
    <name type="scientific">Nocardia higoensis</name>
    <dbReference type="NCBI Taxonomy" id="228599"/>
    <lineage>
        <taxon>Bacteria</taxon>
        <taxon>Bacillati</taxon>
        <taxon>Actinomycetota</taxon>
        <taxon>Actinomycetes</taxon>
        <taxon>Mycobacteriales</taxon>
        <taxon>Nocardiaceae</taxon>
        <taxon>Nocardia</taxon>
    </lineage>
</organism>
<dbReference type="PANTHER" id="PTHR34853">
    <property type="match status" value="1"/>
</dbReference>
<accession>A0ABS0D419</accession>
<evidence type="ECO:0000313" key="2">
    <source>
        <dbReference type="Proteomes" id="UP000707731"/>
    </source>
</evidence>
<name>A0ABS0D419_9NOCA</name>
<sequence length="428" mass="44911">MKSEKRAWVAALTGSLIVVGTGMVAGPPAWTEPVSSQSQGAEGNILRADAAHLALTIPGAPGPIPARSTRLVYTSSNTHDAPTTVVGTYLEPTLPWPGPGPRPLVAYAGGVQGQSLECAPSAMLSQVVRYQPPADAVFEYDIIAIYQLLSRGMAVVMSDYHDFGVPGIHSFMNRKTQGYAVLDSARAALRLPGSGLDPAAPVILYGYSQGGMASAAAAELQPRYAPELNVRGAYVGGPPVGLQEYVARNEGRPGVAPAIAWILNGIAEDYPETRPVFEAELNDTGKAIMRDSVGKCGGGLSNTFVQPPNTSQWTVSGEPLSVVIDRSPELKRAFDEQRLGGSAPSVPVRIYAARNDEGATYPAVRDMAARWCGGGAVVQLDVDPSLPPLSGFLGTHNLAFFPSLGTSQQWVTDRLADVPAPVNCGALP</sequence>
<dbReference type="SUPFAM" id="SSF53474">
    <property type="entry name" value="alpha/beta-Hydrolases"/>
    <property type="match status" value="1"/>
</dbReference>
<dbReference type="Pfam" id="PF03583">
    <property type="entry name" value="LIP"/>
    <property type="match status" value="1"/>
</dbReference>
<comment type="caution">
    <text evidence="1">The sequence shown here is derived from an EMBL/GenBank/DDBJ whole genome shotgun (WGS) entry which is preliminary data.</text>
</comment>
<dbReference type="EMBL" id="JADLQN010000001">
    <property type="protein sequence ID" value="MBF6353235.1"/>
    <property type="molecule type" value="Genomic_DNA"/>
</dbReference>
<protein>
    <submittedName>
        <fullName evidence="1">Lipase</fullName>
    </submittedName>
</protein>
<dbReference type="Gene3D" id="1.10.260.130">
    <property type="match status" value="1"/>
</dbReference>
<dbReference type="PANTHER" id="PTHR34853:SF1">
    <property type="entry name" value="LIPASE 5"/>
    <property type="match status" value="1"/>
</dbReference>
<keyword evidence="2" id="KW-1185">Reference proteome</keyword>
<dbReference type="RefSeq" id="WP_195000174.1">
    <property type="nucleotide sequence ID" value="NZ_JADLQN010000001.1"/>
</dbReference>